<dbReference type="CDD" id="cd17470">
    <property type="entry name" value="T3SS_Flik_C"/>
    <property type="match status" value="1"/>
</dbReference>
<dbReference type="InterPro" id="IPR038610">
    <property type="entry name" value="FliK-like_C_sf"/>
</dbReference>
<protein>
    <recommendedName>
        <fullName evidence="2">Flagellar hook-length control protein-like C-terminal domain-containing protein</fullName>
    </recommendedName>
</protein>
<feature type="compositionally biased region" description="Polar residues" evidence="1">
    <location>
        <begin position="397"/>
        <end position="410"/>
    </location>
</feature>
<feature type="compositionally biased region" description="Low complexity" evidence="1">
    <location>
        <begin position="558"/>
        <end position="570"/>
    </location>
</feature>
<feature type="compositionally biased region" description="Polar residues" evidence="1">
    <location>
        <begin position="1"/>
        <end position="10"/>
    </location>
</feature>
<evidence type="ECO:0000259" key="2">
    <source>
        <dbReference type="Pfam" id="PF02120"/>
    </source>
</evidence>
<dbReference type="Pfam" id="PF02120">
    <property type="entry name" value="Flg_hook"/>
    <property type="match status" value="1"/>
</dbReference>
<proteinExistence type="predicted"/>
<feature type="domain" description="Flagellar hook-length control protein-like C-terminal" evidence="2">
    <location>
        <begin position="482"/>
        <end position="564"/>
    </location>
</feature>
<accession>A0ABQ6DWU5</accession>
<dbReference type="InterPro" id="IPR052563">
    <property type="entry name" value="FliK"/>
</dbReference>
<evidence type="ECO:0000313" key="3">
    <source>
        <dbReference type="EMBL" id="GLS89460.1"/>
    </source>
</evidence>
<gene>
    <name evidence="3" type="ORF">GCM10007916_05270</name>
</gene>
<feature type="region of interest" description="Disordered" evidence="1">
    <location>
        <begin position="389"/>
        <end position="410"/>
    </location>
</feature>
<comment type="caution">
    <text evidence="3">The sequence shown here is derived from an EMBL/GenBank/DDBJ whole genome shotgun (WGS) entry which is preliminary data.</text>
</comment>
<feature type="region of interest" description="Disordered" evidence="1">
    <location>
        <begin position="555"/>
        <end position="601"/>
    </location>
</feature>
<dbReference type="Gene3D" id="3.30.750.140">
    <property type="match status" value="1"/>
</dbReference>
<dbReference type="PANTHER" id="PTHR37533">
    <property type="entry name" value="FLAGELLAR HOOK-LENGTH CONTROL PROTEIN"/>
    <property type="match status" value="1"/>
</dbReference>
<evidence type="ECO:0000313" key="4">
    <source>
        <dbReference type="Proteomes" id="UP001157353"/>
    </source>
</evidence>
<feature type="region of interest" description="Disordered" evidence="1">
    <location>
        <begin position="1"/>
        <end position="38"/>
    </location>
</feature>
<dbReference type="PANTHER" id="PTHR37533:SF2">
    <property type="entry name" value="FLAGELLAR HOOK-LENGTH CONTROL PROTEIN"/>
    <property type="match status" value="1"/>
</dbReference>
<organism evidence="3 4">
    <name type="scientific">Psychromonas marina</name>
    <dbReference type="NCBI Taxonomy" id="88364"/>
    <lineage>
        <taxon>Bacteria</taxon>
        <taxon>Pseudomonadati</taxon>
        <taxon>Pseudomonadota</taxon>
        <taxon>Gammaproteobacteria</taxon>
        <taxon>Alteromonadales</taxon>
        <taxon>Psychromonadaceae</taxon>
        <taxon>Psychromonas</taxon>
    </lineage>
</organism>
<sequence>MQSILSTSPTKLLATEKNHADKEAHEVEHSDKTGEENTAQRFSSVLSDLTDNKALIKSTLSQTVQQQTVTGEAVLEQTLVEETPLSTKGQQLDQQASSDEVFALPASEEQLLVNVNDNDNHKDVLQNITELSSNVATSITKKEPISNIESSDEQVVKAIKQATFSQTSLPANEGSQSALIEPQSNTDLAGAMDSKEATEETVNTGDTMSEEIALPLLPSSEKQNDVVTQEVKKELFASANKVLNQDVVGEAADKTEKMATGLNQASEMSNKEPIEQIAKNESTDNDLAESGVKGLVLDADPLLEEQLVTDHQVSNKTFAVSSNDSTDATDHQSQPSKVINPILSQIENAQKIDTQVTDPKTKLDADIAAKTTEAAPAFEKKIKLNTDNMGSDAVQVTDENTPKESNQSSNKLDSLISSLNQEMAKSTPPQNIENNGLRSIAATAVSDRMLQQTTHNTPLMQSAALQQPLELQSKQASAMIGERLMMMMAQGKQEVTIRLDPAELGSMHIKLQIQQDQLQVAIQTQAGQSRDIVEQNLPRLREQLAQQGINLGEATVEQQSKQEQSSSQHSGNGSVALQGGRDGTEQGLDDQGEWMSTQIPIPAQGIDYYA</sequence>
<evidence type="ECO:0000256" key="1">
    <source>
        <dbReference type="SAM" id="MobiDB-lite"/>
    </source>
</evidence>
<feature type="compositionally biased region" description="Basic and acidic residues" evidence="1">
    <location>
        <begin position="14"/>
        <end position="35"/>
    </location>
</feature>
<name>A0ABQ6DWU5_9GAMM</name>
<dbReference type="InterPro" id="IPR021136">
    <property type="entry name" value="Flagellar_hook_control-like_C"/>
</dbReference>
<dbReference type="RefSeq" id="WP_284202578.1">
    <property type="nucleotide sequence ID" value="NZ_BSPQ01000001.1"/>
</dbReference>
<dbReference type="EMBL" id="BSPQ01000001">
    <property type="protein sequence ID" value="GLS89460.1"/>
    <property type="molecule type" value="Genomic_DNA"/>
</dbReference>
<keyword evidence="4" id="KW-1185">Reference proteome</keyword>
<reference evidence="4" key="1">
    <citation type="journal article" date="2019" name="Int. J. Syst. Evol. Microbiol.">
        <title>The Global Catalogue of Microorganisms (GCM) 10K type strain sequencing project: providing services to taxonomists for standard genome sequencing and annotation.</title>
        <authorList>
            <consortium name="The Broad Institute Genomics Platform"/>
            <consortium name="The Broad Institute Genome Sequencing Center for Infectious Disease"/>
            <person name="Wu L."/>
            <person name="Ma J."/>
        </authorList>
    </citation>
    <scope>NUCLEOTIDE SEQUENCE [LARGE SCALE GENOMIC DNA]</scope>
    <source>
        <strain evidence="4">NBRC 103166</strain>
    </source>
</reference>
<dbReference type="Proteomes" id="UP001157353">
    <property type="component" value="Unassembled WGS sequence"/>
</dbReference>